<keyword evidence="4 9" id="KW-0159">Chromosome partition</keyword>
<dbReference type="Gene3D" id="1.10.150.130">
    <property type="match status" value="1"/>
</dbReference>
<accession>A0A2P2E6L3</accession>
<sequence>MDAAKLNNQIDAFLEMIGVERGAARNTLDAYRRDLIDFDCFIAPRQASLMAVEPKDIAAFAEDLNNRGLSPTTVARRRAALRQFFQFAVSQGWCSDDPTRLWDGPKRGRALPKTVDASDIDALLAAADRLAGWKAVRARCLIELVYGCGLRVSELVGLPIRTVGRLDVAALRVKGKGGKERLVPLGSHARDALRLWLDQRPKSLPDGPVRADAQKFLFPAKGKAGHLGRREFGRLLDGLAADAGLDPKKLSPHVLRHAFATHLVEGGADLRSVQVMLGHADIATTQIYTHVADARLTELVERAHPLAQRTRKNS</sequence>
<evidence type="ECO:0000259" key="10">
    <source>
        <dbReference type="PROSITE" id="PS51898"/>
    </source>
</evidence>
<evidence type="ECO:0000256" key="7">
    <source>
        <dbReference type="ARBA" id="ARBA00023172"/>
    </source>
</evidence>
<feature type="domain" description="Core-binding (CB)" evidence="11">
    <location>
        <begin position="4"/>
        <end position="89"/>
    </location>
</feature>
<organism evidence="12 13">
    <name type="scientific">Candidatus Phycosocius bacilliformis</name>
    <dbReference type="NCBI Taxonomy" id="1445552"/>
    <lineage>
        <taxon>Bacteria</taxon>
        <taxon>Pseudomonadati</taxon>
        <taxon>Pseudomonadota</taxon>
        <taxon>Alphaproteobacteria</taxon>
        <taxon>Caulobacterales</taxon>
        <taxon>Caulobacterales incertae sedis</taxon>
        <taxon>Candidatus Phycosocius</taxon>
    </lineage>
</organism>
<comment type="function">
    <text evidence="9">Site-specific tyrosine recombinase, which acts by catalyzing the cutting and rejoining of the recombining DNA molecules. The XerC-XerD complex is essential to convert dimers of the bacterial chromosome into monomers to permit their segregation at cell division. It also contributes to the segregational stability of plasmids.</text>
</comment>
<evidence type="ECO:0000256" key="3">
    <source>
        <dbReference type="ARBA" id="ARBA00022618"/>
    </source>
</evidence>
<dbReference type="GO" id="GO:0009037">
    <property type="term" value="F:tyrosine-based site-specific recombinase activity"/>
    <property type="evidence" value="ECO:0007669"/>
    <property type="project" value="UniProtKB-UniRule"/>
</dbReference>
<dbReference type="GO" id="GO:0003677">
    <property type="term" value="F:DNA binding"/>
    <property type="evidence" value="ECO:0007669"/>
    <property type="project" value="UniProtKB-UniRule"/>
</dbReference>
<evidence type="ECO:0000259" key="11">
    <source>
        <dbReference type="PROSITE" id="PS51900"/>
    </source>
</evidence>
<evidence type="ECO:0000313" key="13">
    <source>
        <dbReference type="Proteomes" id="UP000245086"/>
    </source>
</evidence>
<keyword evidence="7 9" id="KW-0233">DNA recombination</keyword>
<keyword evidence="5 9" id="KW-0229">DNA integration</keyword>
<comment type="caution">
    <text evidence="12">The sequence shown here is derived from an EMBL/GenBank/DDBJ whole genome shotgun (WGS) entry which is preliminary data.</text>
</comment>
<dbReference type="PANTHER" id="PTHR30349:SF90">
    <property type="entry name" value="TYROSINE RECOMBINASE XERD"/>
    <property type="match status" value="1"/>
</dbReference>
<protein>
    <recommendedName>
        <fullName evidence="9">Tyrosine recombinase XerC</fullName>
    </recommendedName>
</protein>
<gene>
    <name evidence="12" type="primary">xerD_1</name>
    <name evidence="9" type="synonym">xerC</name>
    <name evidence="12" type="ORF">PbB2_00363</name>
</gene>
<dbReference type="AlphaFoldDB" id="A0A2P2E6L3"/>
<evidence type="ECO:0000313" key="12">
    <source>
        <dbReference type="EMBL" id="GBF56706.1"/>
    </source>
</evidence>
<dbReference type="SUPFAM" id="SSF56349">
    <property type="entry name" value="DNA breaking-rejoining enzymes"/>
    <property type="match status" value="1"/>
</dbReference>
<dbReference type="InterPro" id="IPR050090">
    <property type="entry name" value="Tyrosine_recombinase_XerCD"/>
</dbReference>
<dbReference type="InterPro" id="IPR044068">
    <property type="entry name" value="CB"/>
</dbReference>
<evidence type="ECO:0000256" key="2">
    <source>
        <dbReference type="ARBA" id="ARBA00022490"/>
    </source>
</evidence>
<dbReference type="HAMAP" id="MF_01808">
    <property type="entry name" value="Recomb_XerC_XerD"/>
    <property type="match status" value="1"/>
</dbReference>
<keyword evidence="6 9" id="KW-0238">DNA-binding</keyword>
<dbReference type="InterPro" id="IPR002104">
    <property type="entry name" value="Integrase_catalytic"/>
</dbReference>
<dbReference type="InterPro" id="IPR004107">
    <property type="entry name" value="Integrase_SAM-like_N"/>
</dbReference>
<evidence type="ECO:0000256" key="1">
    <source>
        <dbReference type="ARBA" id="ARBA00004496"/>
    </source>
</evidence>
<dbReference type="Pfam" id="PF00589">
    <property type="entry name" value="Phage_integrase"/>
    <property type="match status" value="1"/>
</dbReference>
<dbReference type="GO" id="GO:0051301">
    <property type="term" value="P:cell division"/>
    <property type="evidence" value="ECO:0007669"/>
    <property type="project" value="UniProtKB-KW"/>
</dbReference>
<comment type="similarity">
    <text evidence="9">Belongs to the 'phage' integrase family. XerC subfamily.</text>
</comment>
<evidence type="ECO:0000256" key="9">
    <source>
        <dbReference type="HAMAP-Rule" id="MF_01808"/>
    </source>
</evidence>
<dbReference type="InterPro" id="IPR010998">
    <property type="entry name" value="Integrase_recombinase_N"/>
</dbReference>
<dbReference type="GO" id="GO:0006313">
    <property type="term" value="P:DNA transposition"/>
    <property type="evidence" value="ECO:0007669"/>
    <property type="project" value="UniProtKB-UniRule"/>
</dbReference>
<feature type="active site" evidence="9">
    <location>
        <position position="279"/>
    </location>
</feature>
<feature type="active site" evidence="9">
    <location>
        <position position="151"/>
    </location>
</feature>
<reference evidence="12 13" key="1">
    <citation type="journal article" date="2018" name="Genome Announc.">
        <title>Draft Genome Sequence of "Candidatus Phycosocius bacilliformis," an Alphaproteobacterial Ectosymbiont of the Hydrocarbon-Producing Green Alga Botryococcus braunii.</title>
        <authorList>
            <person name="Tanabe Y."/>
            <person name="Yamaguchi H."/>
            <person name="Watanabe M.M."/>
        </authorList>
    </citation>
    <scope>NUCLEOTIDE SEQUENCE [LARGE SCALE GENOMIC DNA]</scope>
    <source>
        <strain evidence="12 13">BOTRYCO-2</strain>
    </source>
</reference>
<dbReference type="GO" id="GO:0005737">
    <property type="term" value="C:cytoplasm"/>
    <property type="evidence" value="ECO:0007669"/>
    <property type="project" value="UniProtKB-SubCell"/>
</dbReference>
<evidence type="ECO:0000256" key="5">
    <source>
        <dbReference type="ARBA" id="ARBA00022908"/>
    </source>
</evidence>
<proteinExistence type="inferred from homology"/>
<dbReference type="GO" id="GO:0007059">
    <property type="term" value="P:chromosome segregation"/>
    <property type="evidence" value="ECO:0007669"/>
    <property type="project" value="UniProtKB-UniRule"/>
</dbReference>
<dbReference type="RefSeq" id="WP_272949218.1">
    <property type="nucleotide sequence ID" value="NZ_BFBR01000001.1"/>
</dbReference>
<feature type="active site" evidence="9">
    <location>
        <position position="256"/>
    </location>
</feature>
<dbReference type="Proteomes" id="UP000245086">
    <property type="component" value="Unassembled WGS sequence"/>
</dbReference>
<feature type="active site" description="O-(3'-phospho-DNA)-tyrosine intermediate" evidence="9">
    <location>
        <position position="288"/>
    </location>
</feature>
<dbReference type="Pfam" id="PF02899">
    <property type="entry name" value="Phage_int_SAM_1"/>
    <property type="match status" value="1"/>
</dbReference>
<dbReference type="EMBL" id="BFBR01000001">
    <property type="protein sequence ID" value="GBF56706.1"/>
    <property type="molecule type" value="Genomic_DNA"/>
</dbReference>
<dbReference type="PANTHER" id="PTHR30349">
    <property type="entry name" value="PHAGE INTEGRASE-RELATED"/>
    <property type="match status" value="1"/>
</dbReference>
<keyword evidence="8 9" id="KW-0131">Cell cycle</keyword>
<evidence type="ECO:0000256" key="8">
    <source>
        <dbReference type="ARBA" id="ARBA00023306"/>
    </source>
</evidence>
<name>A0A2P2E6L3_9PROT</name>
<dbReference type="NCBIfam" id="NF001399">
    <property type="entry name" value="PRK00283.1"/>
    <property type="match status" value="1"/>
</dbReference>
<dbReference type="PROSITE" id="PS51898">
    <property type="entry name" value="TYR_RECOMBINASE"/>
    <property type="match status" value="1"/>
</dbReference>
<feature type="active site" evidence="9">
    <location>
        <position position="176"/>
    </location>
</feature>
<dbReference type="InterPro" id="IPR011010">
    <property type="entry name" value="DNA_brk_join_enz"/>
</dbReference>
<comment type="subunit">
    <text evidence="9">Forms a cyclic heterotetrameric complex composed of two molecules of XerC and two molecules of XerD.</text>
</comment>
<evidence type="ECO:0000256" key="6">
    <source>
        <dbReference type="ARBA" id="ARBA00023125"/>
    </source>
</evidence>
<keyword evidence="2 9" id="KW-0963">Cytoplasm</keyword>
<evidence type="ECO:0000256" key="4">
    <source>
        <dbReference type="ARBA" id="ARBA00022829"/>
    </source>
</evidence>
<dbReference type="Gene3D" id="1.10.443.10">
    <property type="entry name" value="Intergrase catalytic core"/>
    <property type="match status" value="1"/>
</dbReference>
<keyword evidence="13" id="KW-1185">Reference proteome</keyword>
<feature type="active site" evidence="9">
    <location>
        <position position="253"/>
    </location>
</feature>
<dbReference type="InterPro" id="IPR013762">
    <property type="entry name" value="Integrase-like_cat_sf"/>
</dbReference>
<comment type="subcellular location">
    <subcellularLocation>
        <location evidence="1 9">Cytoplasm</location>
    </subcellularLocation>
</comment>
<dbReference type="PROSITE" id="PS51900">
    <property type="entry name" value="CB"/>
    <property type="match status" value="1"/>
</dbReference>
<dbReference type="InterPro" id="IPR023009">
    <property type="entry name" value="Tyrosine_recombinase_XerC/XerD"/>
</dbReference>
<feature type="domain" description="Tyr recombinase" evidence="10">
    <location>
        <begin position="110"/>
        <end position="301"/>
    </location>
</feature>
<keyword evidence="3 9" id="KW-0132">Cell division</keyword>